<evidence type="ECO:0000256" key="3">
    <source>
        <dbReference type="ARBA" id="ARBA00022692"/>
    </source>
</evidence>
<feature type="transmembrane region" description="Helical" evidence="6">
    <location>
        <begin position="206"/>
        <end position="225"/>
    </location>
</feature>
<evidence type="ECO:0000256" key="2">
    <source>
        <dbReference type="ARBA" id="ARBA00022475"/>
    </source>
</evidence>
<keyword evidence="5 6" id="KW-0472">Membrane</keyword>
<comment type="caution">
    <text evidence="7">The sequence shown here is derived from an EMBL/GenBank/DDBJ whole genome shotgun (WGS) entry which is preliminary data.</text>
</comment>
<feature type="transmembrane region" description="Helical" evidence="6">
    <location>
        <begin position="346"/>
        <end position="366"/>
    </location>
</feature>
<dbReference type="Pfam" id="PF13520">
    <property type="entry name" value="AA_permease_2"/>
    <property type="match status" value="1"/>
</dbReference>
<evidence type="ECO:0000256" key="5">
    <source>
        <dbReference type="ARBA" id="ARBA00023136"/>
    </source>
</evidence>
<evidence type="ECO:0000256" key="6">
    <source>
        <dbReference type="SAM" id="Phobius"/>
    </source>
</evidence>
<dbReference type="EMBL" id="SAWZ01000001">
    <property type="protein sequence ID" value="RXR08760.1"/>
    <property type="molecule type" value="Genomic_DNA"/>
</dbReference>
<feature type="transmembrane region" description="Helical" evidence="6">
    <location>
        <begin position="31"/>
        <end position="52"/>
    </location>
</feature>
<feature type="transmembrane region" description="Helical" evidence="6">
    <location>
        <begin position="372"/>
        <end position="394"/>
    </location>
</feature>
<proteinExistence type="predicted"/>
<evidence type="ECO:0000313" key="8">
    <source>
        <dbReference type="Proteomes" id="UP000289784"/>
    </source>
</evidence>
<evidence type="ECO:0000256" key="4">
    <source>
        <dbReference type="ARBA" id="ARBA00022989"/>
    </source>
</evidence>
<feature type="transmembrane region" description="Helical" evidence="6">
    <location>
        <begin position="426"/>
        <end position="444"/>
    </location>
</feature>
<name>A0A4Q1JZH9_9GAMM</name>
<gene>
    <name evidence="7" type="ORF">EPA99_02805</name>
</gene>
<dbReference type="GO" id="GO:0005886">
    <property type="term" value="C:plasma membrane"/>
    <property type="evidence" value="ECO:0007669"/>
    <property type="project" value="UniProtKB-SubCell"/>
</dbReference>
<dbReference type="GO" id="GO:0022857">
    <property type="term" value="F:transmembrane transporter activity"/>
    <property type="evidence" value="ECO:0007669"/>
    <property type="project" value="InterPro"/>
</dbReference>
<dbReference type="PIRSF" id="PIRSF006060">
    <property type="entry name" value="AA_transporter"/>
    <property type="match status" value="1"/>
</dbReference>
<protein>
    <submittedName>
        <fullName evidence="7">APC family permease</fullName>
    </submittedName>
</protein>
<dbReference type="InterPro" id="IPR050367">
    <property type="entry name" value="APC_superfamily"/>
</dbReference>
<comment type="subcellular location">
    <subcellularLocation>
        <location evidence="1">Cell membrane</location>
        <topology evidence="1">Multi-pass membrane protein</topology>
    </subcellularLocation>
</comment>
<feature type="transmembrane region" description="Helical" evidence="6">
    <location>
        <begin position="58"/>
        <end position="77"/>
    </location>
</feature>
<feature type="transmembrane region" description="Helical" evidence="6">
    <location>
        <begin position="136"/>
        <end position="154"/>
    </location>
</feature>
<dbReference type="AlphaFoldDB" id="A0A4Q1JZH9"/>
<dbReference type="Gene3D" id="1.20.1740.10">
    <property type="entry name" value="Amino acid/polyamine transporter I"/>
    <property type="match status" value="1"/>
</dbReference>
<evidence type="ECO:0000313" key="7">
    <source>
        <dbReference type="EMBL" id="RXR08760.1"/>
    </source>
</evidence>
<reference evidence="7 8" key="1">
    <citation type="submission" date="2019-01" db="EMBL/GenBank/DDBJ databases">
        <title>Pseudoxanthomonas composti sp. nov., isolated from compost.</title>
        <authorList>
            <person name="Yang G."/>
        </authorList>
    </citation>
    <scope>NUCLEOTIDE SEQUENCE [LARGE SCALE GENOMIC DNA]</scope>
    <source>
        <strain evidence="7 8">GSS15</strain>
    </source>
</reference>
<organism evidence="7 8">
    <name type="scientific">Pseudoxanthomonas composti</name>
    <dbReference type="NCBI Taxonomy" id="2137479"/>
    <lineage>
        <taxon>Bacteria</taxon>
        <taxon>Pseudomonadati</taxon>
        <taxon>Pseudomonadota</taxon>
        <taxon>Gammaproteobacteria</taxon>
        <taxon>Lysobacterales</taxon>
        <taxon>Lysobacteraceae</taxon>
        <taxon>Pseudoxanthomonas</taxon>
    </lineage>
</organism>
<dbReference type="PANTHER" id="PTHR42770:SF16">
    <property type="entry name" value="AMINO ACID PERMEASE"/>
    <property type="match status" value="1"/>
</dbReference>
<dbReference type="PANTHER" id="PTHR42770">
    <property type="entry name" value="AMINO ACID TRANSPORTER-RELATED"/>
    <property type="match status" value="1"/>
</dbReference>
<keyword evidence="2" id="KW-1003">Cell membrane</keyword>
<feature type="transmembrane region" description="Helical" evidence="6">
    <location>
        <begin position="102"/>
        <end position="124"/>
    </location>
</feature>
<feature type="transmembrane region" description="Helical" evidence="6">
    <location>
        <begin position="166"/>
        <end position="186"/>
    </location>
</feature>
<keyword evidence="3 6" id="KW-0812">Transmembrane</keyword>
<dbReference type="Proteomes" id="UP000289784">
    <property type="component" value="Unassembled WGS sequence"/>
</dbReference>
<feature type="transmembrane region" description="Helical" evidence="6">
    <location>
        <begin position="246"/>
        <end position="268"/>
    </location>
</feature>
<dbReference type="InterPro" id="IPR002293">
    <property type="entry name" value="AA/rel_permease1"/>
</dbReference>
<feature type="transmembrane region" description="Helical" evidence="6">
    <location>
        <begin position="299"/>
        <end position="325"/>
    </location>
</feature>
<keyword evidence="4 6" id="KW-1133">Transmembrane helix</keyword>
<evidence type="ECO:0000256" key="1">
    <source>
        <dbReference type="ARBA" id="ARBA00004651"/>
    </source>
</evidence>
<dbReference type="RefSeq" id="WP_129469651.1">
    <property type="nucleotide sequence ID" value="NZ_SAWZ01000001.1"/>
</dbReference>
<sequence length="463" mass="49232">MTEHACDSADQELARLGYRPELRRRLGLGDLLVYGLVAMVPTAPFAIFGAVFDVSHGMVPLVYLVGFGAMLFTALSYQQMAQAFPVAGSVYAYVGRGLHEGAGFLAGWAILLDYLLVPTLLYVIGANAMASVAPGIPQHAWIVFFVALNTAVNLRGVENTARANLVFLGVQLLVLAVFAVLAALAIQRGDHGAHWSLRPLFDPAAFSLPMLFGALSMAVLSFLGFDAISTLTEESRGGARTVGRATLVSLALVAALFLLQTWLAALLLPELRRFPDEAAANNAFFEVGRRVAGPWMQTVIALTVAIGAALANALVAQASTSRLLFAMARDGQLPRFLRQVHAGSGVPRRAILLVAGLSLSLGLLFLGKIALLATVCSFGALVSFVLLHVAVAWHFRRSGRWLVHGVVPVIGALILLYVLYNTDRLARIGGLAWLAAGVVVALVLRQRGRALRLAVDEASPPGS</sequence>
<feature type="transmembrane region" description="Helical" evidence="6">
    <location>
        <begin position="401"/>
        <end position="420"/>
    </location>
</feature>
<keyword evidence="8" id="KW-1185">Reference proteome</keyword>
<dbReference type="OrthoDB" id="9804700at2"/>
<accession>A0A4Q1JZH9</accession>